<dbReference type="InterPro" id="IPR036396">
    <property type="entry name" value="Cyt_P450_sf"/>
</dbReference>
<sequence length="549" mass="62664">MTGVKSLADAVLQYPIAVLTWTIVVAFVARFFWRGYQQRRFYRNLPGPPHSWLWGHLKIMGEVAALLPPNMHPQQMYTEIAKKHGLEGMFYMDLWPFAEGSLVLHDPELMDQIQVTKPLPQHRLANDLLKPMVGDNVIAAANGAVWKRLHNAMLPAFSWSHIRHLTGMMVDECMIFRDILDRKAATGEVFSFEETSARLVFDVISRIVFAFPLHAQTASGQELLDIRELIKLAEGQLDIFTRLNPFNMVRVWWRKREVVGRLDPKLLSHVYERFKLLINEEMVPSRRNPYSILDLMLREHVEQSPEKGRTRNAKISKADEELLLTQIKGLLLGGHGTTTDTLTFLYMLLSKHPEVVQKIRQELIDVFGPDSLAAMEHVVEYPEKLQNLPYTEGAIKETLRLFPAGFGVRQAEAGMTISYKGGNYPIDNGLVLSSNAHGVQWNSKYFPDPEEFRPERWIGENEAPRAYFRTFGKGARACLGQNLALNEIKIILMATVRDYDFECAGLKPNAQPRLTHTRLDMIYGDVIFQELAMEPKPRGGGMMTVRKIA</sequence>
<dbReference type="PROSITE" id="PS00086">
    <property type="entry name" value="CYTOCHROME_P450"/>
    <property type="match status" value="1"/>
</dbReference>
<keyword evidence="3 6" id="KW-0349">Heme</keyword>
<comment type="similarity">
    <text evidence="2 7">Belongs to the cytochrome P450 family.</text>
</comment>
<evidence type="ECO:0000256" key="2">
    <source>
        <dbReference type="ARBA" id="ARBA00010617"/>
    </source>
</evidence>
<dbReference type="PRINTS" id="PR00463">
    <property type="entry name" value="EP450I"/>
</dbReference>
<dbReference type="InterPro" id="IPR050121">
    <property type="entry name" value="Cytochrome_P450_monoxygenase"/>
</dbReference>
<evidence type="ECO:0000256" key="7">
    <source>
        <dbReference type="RuleBase" id="RU000461"/>
    </source>
</evidence>
<dbReference type="Gene3D" id="1.10.630.10">
    <property type="entry name" value="Cytochrome P450"/>
    <property type="match status" value="1"/>
</dbReference>
<dbReference type="GO" id="GO:0005506">
    <property type="term" value="F:iron ion binding"/>
    <property type="evidence" value="ECO:0007669"/>
    <property type="project" value="InterPro"/>
</dbReference>
<evidence type="ECO:0000256" key="1">
    <source>
        <dbReference type="ARBA" id="ARBA00001971"/>
    </source>
</evidence>
<evidence type="ECO:0000313" key="9">
    <source>
        <dbReference type="EMBL" id="TPX07348.1"/>
    </source>
</evidence>
<keyword evidence="4 6" id="KW-0479">Metal-binding</keyword>
<keyword evidence="8" id="KW-1133">Transmembrane helix</keyword>
<dbReference type="AlphaFoldDB" id="A0A507AR48"/>
<accession>A0A507AR48</accession>
<dbReference type="GO" id="GO:0020037">
    <property type="term" value="F:heme binding"/>
    <property type="evidence" value="ECO:0007669"/>
    <property type="project" value="InterPro"/>
</dbReference>
<protein>
    <recommendedName>
        <fullName evidence="12">Cytochrome P450</fullName>
    </recommendedName>
</protein>
<dbReference type="EMBL" id="SKBQ01000008">
    <property type="protein sequence ID" value="TPX07348.1"/>
    <property type="molecule type" value="Genomic_DNA"/>
</dbReference>
<evidence type="ECO:0000256" key="6">
    <source>
        <dbReference type="PIRSR" id="PIRSR602401-1"/>
    </source>
</evidence>
<keyword evidence="8" id="KW-0812">Transmembrane</keyword>
<feature type="binding site" description="axial binding residue" evidence="6">
    <location>
        <position position="478"/>
    </location>
    <ligand>
        <name>heme</name>
        <dbReference type="ChEBI" id="CHEBI:30413"/>
    </ligand>
    <ligandPart>
        <name>Fe</name>
        <dbReference type="ChEBI" id="CHEBI:18248"/>
    </ligandPart>
</feature>
<dbReference type="InterPro" id="IPR001128">
    <property type="entry name" value="Cyt_P450"/>
</dbReference>
<proteinExistence type="inferred from homology"/>
<keyword evidence="5 6" id="KW-0408">Iron</keyword>
<dbReference type="InParanoid" id="A0A507AR48"/>
<feature type="transmembrane region" description="Helical" evidence="8">
    <location>
        <begin position="12"/>
        <end position="33"/>
    </location>
</feature>
<evidence type="ECO:0000256" key="3">
    <source>
        <dbReference type="ARBA" id="ARBA00022617"/>
    </source>
</evidence>
<evidence type="ECO:0008006" key="12">
    <source>
        <dbReference type="Google" id="ProtNLM"/>
    </source>
</evidence>
<dbReference type="InterPro" id="IPR002401">
    <property type="entry name" value="Cyt_P450_E_grp-I"/>
</dbReference>
<evidence type="ECO:0000256" key="4">
    <source>
        <dbReference type="ARBA" id="ARBA00022723"/>
    </source>
</evidence>
<dbReference type="Pfam" id="PF00067">
    <property type="entry name" value="p450"/>
    <property type="match status" value="1"/>
</dbReference>
<organism evidence="9 11">
    <name type="scientific">Thyridium curvatum</name>
    <dbReference type="NCBI Taxonomy" id="1093900"/>
    <lineage>
        <taxon>Eukaryota</taxon>
        <taxon>Fungi</taxon>
        <taxon>Dikarya</taxon>
        <taxon>Ascomycota</taxon>
        <taxon>Pezizomycotina</taxon>
        <taxon>Sordariomycetes</taxon>
        <taxon>Sordariomycetidae</taxon>
        <taxon>Thyridiales</taxon>
        <taxon>Thyridiaceae</taxon>
        <taxon>Thyridium</taxon>
    </lineage>
</organism>
<comment type="cofactor">
    <cofactor evidence="1 6">
        <name>heme</name>
        <dbReference type="ChEBI" id="CHEBI:30413"/>
    </cofactor>
</comment>
<dbReference type="PRINTS" id="PR00385">
    <property type="entry name" value="P450"/>
</dbReference>
<keyword evidence="7" id="KW-0503">Monooxygenase</keyword>
<dbReference type="GO" id="GO:0016705">
    <property type="term" value="F:oxidoreductase activity, acting on paired donors, with incorporation or reduction of molecular oxygen"/>
    <property type="evidence" value="ECO:0007669"/>
    <property type="project" value="InterPro"/>
</dbReference>
<dbReference type="InterPro" id="IPR017972">
    <property type="entry name" value="Cyt_P450_CS"/>
</dbReference>
<dbReference type="Proteomes" id="UP000319257">
    <property type="component" value="Unassembled WGS sequence"/>
</dbReference>
<dbReference type="RefSeq" id="XP_030989059.1">
    <property type="nucleotide sequence ID" value="XM_031136087.1"/>
</dbReference>
<dbReference type="SUPFAM" id="SSF48264">
    <property type="entry name" value="Cytochrome P450"/>
    <property type="match status" value="1"/>
</dbReference>
<dbReference type="PANTHER" id="PTHR24305:SF166">
    <property type="entry name" value="CYTOCHROME P450 12A4, MITOCHONDRIAL-RELATED"/>
    <property type="match status" value="1"/>
</dbReference>
<name>A0A507AR48_9PEZI</name>
<dbReference type="EMBL" id="SKBQ01000008">
    <property type="protein sequence ID" value="TPX07579.1"/>
    <property type="molecule type" value="Genomic_DNA"/>
</dbReference>
<keyword evidence="8" id="KW-0472">Membrane</keyword>
<keyword evidence="7" id="KW-0560">Oxidoreductase</keyword>
<dbReference type="GO" id="GO:0004497">
    <property type="term" value="F:monooxygenase activity"/>
    <property type="evidence" value="ECO:0007669"/>
    <property type="project" value="UniProtKB-KW"/>
</dbReference>
<reference evidence="9 11" key="1">
    <citation type="submission" date="2019-06" db="EMBL/GenBank/DDBJ databases">
        <title>Draft genome sequence of the filamentous fungus Phialemoniopsis curvata isolated from diesel fuel.</title>
        <authorList>
            <person name="Varaljay V.A."/>
            <person name="Lyon W.J."/>
            <person name="Crouch A.L."/>
            <person name="Drake C.E."/>
            <person name="Hollomon J.M."/>
            <person name="Nadeau L.J."/>
            <person name="Nunn H.S."/>
            <person name="Stevenson B.S."/>
            <person name="Bojanowski C.L."/>
            <person name="Crookes-Goodson W.J."/>
        </authorList>
    </citation>
    <scope>NUCLEOTIDE SEQUENCE [LARGE SCALE GENOMIC DNA]</scope>
    <source>
        <strain evidence="9 11">D216</strain>
    </source>
</reference>
<evidence type="ECO:0000313" key="10">
    <source>
        <dbReference type="EMBL" id="TPX07579.1"/>
    </source>
</evidence>
<dbReference type="GeneID" id="41969398"/>
<dbReference type="OrthoDB" id="10029320at2759"/>
<comment type="caution">
    <text evidence="9">The sequence shown here is derived from an EMBL/GenBank/DDBJ whole genome shotgun (WGS) entry which is preliminary data.</text>
</comment>
<keyword evidence="11" id="KW-1185">Reference proteome</keyword>
<dbReference type="STRING" id="1093900.A0A507AR48"/>
<evidence type="ECO:0000256" key="5">
    <source>
        <dbReference type="ARBA" id="ARBA00023004"/>
    </source>
</evidence>
<evidence type="ECO:0000313" key="11">
    <source>
        <dbReference type="Proteomes" id="UP000319257"/>
    </source>
</evidence>
<dbReference type="PANTHER" id="PTHR24305">
    <property type="entry name" value="CYTOCHROME P450"/>
    <property type="match status" value="1"/>
</dbReference>
<evidence type="ECO:0000256" key="8">
    <source>
        <dbReference type="SAM" id="Phobius"/>
    </source>
</evidence>
<gene>
    <name evidence="9" type="ORF">E0L32_001951</name>
    <name evidence="10" type="ORF">E0L32_002182</name>
</gene>